<dbReference type="PROSITE" id="PS50895">
    <property type="entry name" value="SURF1"/>
    <property type="match status" value="1"/>
</dbReference>
<evidence type="ECO:0000256" key="3">
    <source>
        <dbReference type="ARBA" id="ARBA00022989"/>
    </source>
</evidence>
<dbReference type="InterPro" id="IPR002994">
    <property type="entry name" value="Surf1/Shy1"/>
</dbReference>
<comment type="subcellular location">
    <subcellularLocation>
        <location evidence="1">Membrane</location>
    </subcellularLocation>
</comment>
<evidence type="ECO:0000256" key="1">
    <source>
        <dbReference type="ARBA" id="ARBA00004370"/>
    </source>
</evidence>
<feature type="transmembrane region" description="Helical" evidence="5">
    <location>
        <begin position="7"/>
        <end position="26"/>
    </location>
</feature>
<feature type="transmembrane region" description="Helical" evidence="5">
    <location>
        <begin position="193"/>
        <end position="215"/>
    </location>
</feature>
<dbReference type="InterPro" id="IPR045214">
    <property type="entry name" value="Surf1/Surf4"/>
</dbReference>
<name>A0A3B0RIT6_9ZZZZ</name>
<accession>A0A3B0RIT6</accession>
<proteinExistence type="predicted"/>
<evidence type="ECO:0000256" key="4">
    <source>
        <dbReference type="ARBA" id="ARBA00023136"/>
    </source>
</evidence>
<keyword evidence="4 5" id="KW-0472">Membrane</keyword>
<dbReference type="AlphaFoldDB" id="A0A3B0RIT6"/>
<keyword evidence="3 5" id="KW-1133">Transmembrane helix</keyword>
<gene>
    <name evidence="6" type="ORF">MNBD_ALPHA07-2432</name>
</gene>
<organism evidence="6">
    <name type="scientific">hydrothermal vent metagenome</name>
    <dbReference type="NCBI Taxonomy" id="652676"/>
    <lineage>
        <taxon>unclassified sequences</taxon>
        <taxon>metagenomes</taxon>
        <taxon>ecological metagenomes</taxon>
    </lineage>
</organism>
<dbReference type="PANTHER" id="PTHR23427:SF2">
    <property type="entry name" value="SURFEIT LOCUS PROTEIN 1"/>
    <property type="match status" value="1"/>
</dbReference>
<reference evidence="6" key="1">
    <citation type="submission" date="2018-06" db="EMBL/GenBank/DDBJ databases">
        <authorList>
            <person name="Zhirakovskaya E."/>
        </authorList>
    </citation>
    <scope>NUCLEOTIDE SEQUENCE</scope>
</reference>
<dbReference type="GO" id="GO:0016020">
    <property type="term" value="C:membrane"/>
    <property type="evidence" value="ECO:0007669"/>
    <property type="project" value="UniProtKB-SubCell"/>
</dbReference>
<sequence>MRRIIPPLIFGFAGAALLIWLGIWQLERLAWKEAVLANIEARITVPPVALPEQPDPERDKYLPVIASGTARPGLRVLVGAKNLGPGYRMISILDLGGRQVLLDRGFLSIKAHTDFSGPREITVTGNLHWPDEVDGFTPDPDLEKGLWFARDVPAMAAALGTEPVLIIAREIEASPYSTTPLPVGITGIPNNHLIYAITWFSLAAIWLLMTGYYLWRNAQMKKGAQA</sequence>
<evidence type="ECO:0000256" key="2">
    <source>
        <dbReference type="ARBA" id="ARBA00022692"/>
    </source>
</evidence>
<dbReference type="CDD" id="cd06662">
    <property type="entry name" value="SURF1"/>
    <property type="match status" value="1"/>
</dbReference>
<keyword evidence="2 5" id="KW-0812">Transmembrane</keyword>
<evidence type="ECO:0000256" key="5">
    <source>
        <dbReference type="SAM" id="Phobius"/>
    </source>
</evidence>
<evidence type="ECO:0000313" key="6">
    <source>
        <dbReference type="EMBL" id="VAV88726.1"/>
    </source>
</evidence>
<dbReference type="EMBL" id="UOEG01000034">
    <property type="protein sequence ID" value="VAV88726.1"/>
    <property type="molecule type" value="Genomic_DNA"/>
</dbReference>
<protein>
    <submittedName>
        <fullName evidence="6">Cytochrome oxidase biogenesis protein Surf1, facilitates heme A insertion</fullName>
    </submittedName>
</protein>
<dbReference type="PANTHER" id="PTHR23427">
    <property type="entry name" value="SURFEIT LOCUS PROTEIN"/>
    <property type="match status" value="1"/>
</dbReference>
<dbReference type="Pfam" id="PF02104">
    <property type="entry name" value="SURF1"/>
    <property type="match status" value="1"/>
</dbReference>